<reference evidence="8" key="1">
    <citation type="submission" date="2022-09" db="EMBL/GenBank/DDBJ databases">
        <title>Culturomic study of gut microbiota in children with autism spectrum disorder.</title>
        <authorList>
            <person name="Efimov B.A."/>
            <person name="Chaplin A.V."/>
            <person name="Sokolova S.R."/>
            <person name="Pikina A.P."/>
            <person name="Korzhanova M."/>
            <person name="Belova V."/>
            <person name="Korostin D."/>
        </authorList>
    </citation>
    <scope>NUCLEOTIDE SEQUENCE</scope>
    <source>
        <strain evidence="8">ASD5510</strain>
    </source>
</reference>
<dbReference type="RefSeq" id="WP_253019564.1">
    <property type="nucleotide sequence ID" value="NZ_JAOSHN010000007.1"/>
</dbReference>
<dbReference type="InterPro" id="IPR020846">
    <property type="entry name" value="MFS_dom"/>
</dbReference>
<dbReference type="Pfam" id="PF07690">
    <property type="entry name" value="MFS_1"/>
    <property type="match status" value="1"/>
</dbReference>
<keyword evidence="5 6" id="KW-0472">Membrane</keyword>
<feature type="domain" description="Major facilitator superfamily (MFS) profile" evidence="7">
    <location>
        <begin position="16"/>
        <end position="413"/>
    </location>
</feature>
<evidence type="ECO:0000256" key="5">
    <source>
        <dbReference type="ARBA" id="ARBA00023136"/>
    </source>
</evidence>
<feature type="transmembrane region" description="Helical" evidence="6">
    <location>
        <begin position="355"/>
        <end position="375"/>
    </location>
</feature>
<dbReference type="Proteomes" id="UP001065549">
    <property type="component" value="Unassembled WGS sequence"/>
</dbReference>
<dbReference type="GO" id="GO:0022857">
    <property type="term" value="F:transmembrane transporter activity"/>
    <property type="evidence" value="ECO:0007669"/>
    <property type="project" value="InterPro"/>
</dbReference>
<comment type="subcellular location">
    <subcellularLocation>
        <location evidence="1">Cell membrane</location>
        <topology evidence="1">Multi-pass membrane protein</topology>
    </subcellularLocation>
</comment>
<dbReference type="EMBL" id="JAOSHN010000007">
    <property type="protein sequence ID" value="MCU7379987.1"/>
    <property type="molecule type" value="Genomic_DNA"/>
</dbReference>
<evidence type="ECO:0000256" key="1">
    <source>
        <dbReference type="ARBA" id="ARBA00004651"/>
    </source>
</evidence>
<organism evidence="8 9">
    <name type="scientific">Hominibacterium faecale</name>
    <dbReference type="NCBI Taxonomy" id="2839743"/>
    <lineage>
        <taxon>Bacteria</taxon>
        <taxon>Bacillati</taxon>
        <taxon>Bacillota</taxon>
        <taxon>Clostridia</taxon>
        <taxon>Peptostreptococcales</taxon>
        <taxon>Anaerovoracaceae</taxon>
        <taxon>Hominibacterium</taxon>
    </lineage>
</organism>
<keyword evidence="4 6" id="KW-1133">Transmembrane helix</keyword>
<dbReference type="InterPro" id="IPR050327">
    <property type="entry name" value="Proton-linked_MCT"/>
</dbReference>
<dbReference type="InterPro" id="IPR011701">
    <property type="entry name" value="MFS"/>
</dbReference>
<feature type="transmembrane region" description="Helical" evidence="6">
    <location>
        <begin position="140"/>
        <end position="160"/>
    </location>
</feature>
<feature type="transmembrane region" description="Helical" evidence="6">
    <location>
        <begin position="232"/>
        <end position="255"/>
    </location>
</feature>
<protein>
    <submittedName>
        <fullName evidence="8">MFS transporter</fullName>
    </submittedName>
</protein>
<name>A0A9J6QWX4_9FIRM</name>
<sequence length="424" mass="45238">MKHSNQMTVSSIDKRRWIVLVLQMQVGSVTAYVYNLTIYIGPMNEKLGWDPSVVILVWTVMMVVGLPGSLIGGKLNAKYGSKFALKVGGIAFGAAVILSAFSTSAIMFVITDSIACLCMYVVYVSQLANVGALFPDKSAFATGLFIGATSLGTALLAPFIEWLTRTMDLMHGIALQGIIYGAIVFICGFLIVEAPEGYVPANMEKKLDEEEKSKYIDRPDYTVVQILRKPSFWLLIIGVVVGTAFCNGLSANLSLVAQNAVGVGTTAGALFFSAWQISCGVGGIVVGFMSDKWFGPVKSFMLLCIVCAAAALILVAVGVDKYALFLIIIIILGLGAGAILTLIPDTSMQVFGERNFGFTYGILVFAGAGAALIGTQVTTRCTSVMTFTYGAILCLAGAVTFFLITMLLKKESRKEEAVRVGAEK</sequence>
<proteinExistence type="predicted"/>
<feature type="transmembrane region" description="Helical" evidence="6">
    <location>
        <begin position="107"/>
        <end position="128"/>
    </location>
</feature>
<evidence type="ECO:0000256" key="2">
    <source>
        <dbReference type="ARBA" id="ARBA00022448"/>
    </source>
</evidence>
<evidence type="ECO:0000256" key="3">
    <source>
        <dbReference type="ARBA" id="ARBA00022692"/>
    </source>
</evidence>
<feature type="transmembrane region" description="Helical" evidence="6">
    <location>
        <begin position="323"/>
        <end position="343"/>
    </location>
</feature>
<accession>A0A9J6QWX4</accession>
<gene>
    <name evidence="8" type="ORF">OBO34_16730</name>
</gene>
<dbReference type="AlphaFoldDB" id="A0A9J6QWX4"/>
<dbReference type="SUPFAM" id="SSF103473">
    <property type="entry name" value="MFS general substrate transporter"/>
    <property type="match status" value="1"/>
</dbReference>
<feature type="transmembrane region" description="Helical" evidence="6">
    <location>
        <begin position="387"/>
        <end position="408"/>
    </location>
</feature>
<evidence type="ECO:0000256" key="4">
    <source>
        <dbReference type="ARBA" id="ARBA00022989"/>
    </source>
</evidence>
<evidence type="ECO:0000259" key="7">
    <source>
        <dbReference type="PROSITE" id="PS50850"/>
    </source>
</evidence>
<comment type="caution">
    <text evidence="8">The sequence shown here is derived from an EMBL/GenBank/DDBJ whole genome shotgun (WGS) entry which is preliminary data.</text>
</comment>
<feature type="transmembrane region" description="Helical" evidence="6">
    <location>
        <begin position="267"/>
        <end position="288"/>
    </location>
</feature>
<keyword evidence="2" id="KW-0813">Transport</keyword>
<dbReference type="GO" id="GO:0005886">
    <property type="term" value="C:plasma membrane"/>
    <property type="evidence" value="ECO:0007669"/>
    <property type="project" value="UniProtKB-SubCell"/>
</dbReference>
<feature type="transmembrane region" description="Helical" evidence="6">
    <location>
        <begin position="83"/>
        <end position="101"/>
    </location>
</feature>
<evidence type="ECO:0000313" key="8">
    <source>
        <dbReference type="EMBL" id="MCU7379987.1"/>
    </source>
</evidence>
<dbReference type="InterPro" id="IPR036259">
    <property type="entry name" value="MFS_trans_sf"/>
</dbReference>
<feature type="transmembrane region" description="Helical" evidence="6">
    <location>
        <begin position="53"/>
        <end position="71"/>
    </location>
</feature>
<evidence type="ECO:0000256" key="6">
    <source>
        <dbReference type="SAM" id="Phobius"/>
    </source>
</evidence>
<dbReference type="Gene3D" id="1.20.1250.20">
    <property type="entry name" value="MFS general substrate transporter like domains"/>
    <property type="match status" value="1"/>
</dbReference>
<feature type="transmembrane region" description="Helical" evidence="6">
    <location>
        <begin position="20"/>
        <end position="41"/>
    </location>
</feature>
<dbReference type="PROSITE" id="PS50850">
    <property type="entry name" value="MFS"/>
    <property type="match status" value="1"/>
</dbReference>
<keyword evidence="3 6" id="KW-0812">Transmembrane</keyword>
<dbReference type="PANTHER" id="PTHR11360">
    <property type="entry name" value="MONOCARBOXYLATE TRANSPORTER"/>
    <property type="match status" value="1"/>
</dbReference>
<evidence type="ECO:0000313" key="9">
    <source>
        <dbReference type="Proteomes" id="UP001065549"/>
    </source>
</evidence>
<keyword evidence="9" id="KW-1185">Reference proteome</keyword>
<feature type="transmembrane region" description="Helical" evidence="6">
    <location>
        <begin position="300"/>
        <end position="317"/>
    </location>
</feature>
<feature type="transmembrane region" description="Helical" evidence="6">
    <location>
        <begin position="172"/>
        <end position="192"/>
    </location>
</feature>